<organism evidence="1 2">
    <name type="scientific">Desulfonema magnum</name>
    <dbReference type="NCBI Taxonomy" id="45655"/>
    <lineage>
        <taxon>Bacteria</taxon>
        <taxon>Pseudomonadati</taxon>
        <taxon>Thermodesulfobacteriota</taxon>
        <taxon>Desulfobacteria</taxon>
        <taxon>Desulfobacterales</taxon>
        <taxon>Desulfococcaceae</taxon>
        <taxon>Desulfonema</taxon>
    </lineage>
</organism>
<protein>
    <submittedName>
        <fullName evidence="1">Uncharacterized protein</fullName>
    </submittedName>
</protein>
<gene>
    <name evidence="1" type="ORF">dnm_029870</name>
</gene>
<dbReference type="EMBL" id="CP061800">
    <property type="protein sequence ID" value="QTA86960.1"/>
    <property type="molecule type" value="Genomic_DNA"/>
</dbReference>
<keyword evidence="2" id="KW-1185">Reference proteome</keyword>
<dbReference type="KEGG" id="dmm:dnm_029870"/>
<sequence>MTADQKAVDSCFRRNDRHFVRTALSGSDPVQIEYYSESQKRNYSTQIFF</sequence>
<evidence type="ECO:0000313" key="2">
    <source>
        <dbReference type="Proteomes" id="UP000663722"/>
    </source>
</evidence>
<accession>A0A975BK82</accession>
<name>A0A975BK82_9BACT</name>
<reference evidence="1" key="1">
    <citation type="journal article" date="2021" name="Microb. Physiol.">
        <title>Proteogenomic Insights into the Physiology of Marine, Sulfate-Reducing, Filamentous Desulfonema limicola and Desulfonema magnum.</title>
        <authorList>
            <person name="Schnaars V."/>
            <person name="Wohlbrand L."/>
            <person name="Scheve S."/>
            <person name="Hinrichs C."/>
            <person name="Reinhardt R."/>
            <person name="Rabus R."/>
        </authorList>
    </citation>
    <scope>NUCLEOTIDE SEQUENCE</scope>
    <source>
        <strain evidence="1">4be13</strain>
    </source>
</reference>
<dbReference type="AlphaFoldDB" id="A0A975BK82"/>
<proteinExistence type="predicted"/>
<dbReference type="Proteomes" id="UP000663722">
    <property type="component" value="Chromosome"/>
</dbReference>
<evidence type="ECO:0000313" key="1">
    <source>
        <dbReference type="EMBL" id="QTA86960.1"/>
    </source>
</evidence>